<name>A0ABD5MB03_9EURY</name>
<dbReference type="Proteomes" id="UP001570511">
    <property type="component" value="Unassembled WGS sequence"/>
</dbReference>
<evidence type="ECO:0000313" key="1">
    <source>
        <dbReference type="EMBL" id="MFA1610452.1"/>
    </source>
</evidence>
<comment type="caution">
    <text evidence="1">The sequence shown here is derived from an EMBL/GenBank/DDBJ whole genome shotgun (WGS) entry which is preliminary data.</text>
</comment>
<evidence type="ECO:0008006" key="3">
    <source>
        <dbReference type="Google" id="ProtNLM"/>
    </source>
</evidence>
<dbReference type="AlphaFoldDB" id="A0ABD5MB03"/>
<dbReference type="RefSeq" id="WP_372388000.1">
    <property type="nucleotide sequence ID" value="NZ_JBGNYA010000001.1"/>
</dbReference>
<gene>
    <name evidence="1" type="ORF">OS889_05470</name>
</gene>
<evidence type="ECO:0000313" key="2">
    <source>
        <dbReference type="Proteomes" id="UP001570511"/>
    </source>
</evidence>
<reference evidence="1 2" key="1">
    <citation type="submission" date="2024-08" db="EMBL/GenBank/DDBJ databases">
        <title>Halobellus sp. MBLA0158 whole genome sequence.</title>
        <authorList>
            <person name="Hwang C.Y."/>
            <person name="Cho E.-S."/>
            <person name="Seo M.-J."/>
        </authorList>
    </citation>
    <scope>NUCLEOTIDE SEQUENCE [LARGE SCALE GENOMIC DNA]</scope>
    <source>
        <strain evidence="1 2">MBLA0158</strain>
    </source>
</reference>
<sequence length="86" mass="9727">MSKTCRPSPSASDPEWTVRQVVERRDWNETTETCPLCGDAVDLLGPHYQVELDRERTPGNGSKLTRERRLLSFCDEACATAWLGDD</sequence>
<organism evidence="1 2">
    <name type="scientific">Halobellus rubicundus</name>
    <dbReference type="NCBI Taxonomy" id="2996466"/>
    <lineage>
        <taxon>Archaea</taxon>
        <taxon>Methanobacteriati</taxon>
        <taxon>Methanobacteriota</taxon>
        <taxon>Stenosarchaea group</taxon>
        <taxon>Halobacteria</taxon>
        <taxon>Halobacteriales</taxon>
        <taxon>Haloferacaceae</taxon>
        <taxon>Halobellus</taxon>
    </lineage>
</organism>
<keyword evidence="2" id="KW-1185">Reference proteome</keyword>
<protein>
    <recommendedName>
        <fullName evidence="3">Small CPxCG-related zinc finger protein</fullName>
    </recommendedName>
</protein>
<accession>A0ABD5MB03</accession>
<dbReference type="EMBL" id="JBGNYA010000001">
    <property type="protein sequence ID" value="MFA1610452.1"/>
    <property type="molecule type" value="Genomic_DNA"/>
</dbReference>
<proteinExistence type="predicted"/>